<dbReference type="Gene3D" id="3.40.1090.10">
    <property type="entry name" value="Cytosolic phospholipase A2 catalytic domain"/>
    <property type="match status" value="2"/>
</dbReference>
<feature type="active site" description="Nucleophile" evidence="3">
    <location>
        <position position="129"/>
    </location>
</feature>
<feature type="short sequence motif" description="DGA/G" evidence="3">
    <location>
        <begin position="270"/>
        <end position="272"/>
    </location>
</feature>
<keyword evidence="7" id="KW-1185">Reference proteome</keyword>
<evidence type="ECO:0000256" key="3">
    <source>
        <dbReference type="PROSITE-ProRule" id="PRU01161"/>
    </source>
</evidence>
<dbReference type="InterPro" id="IPR002048">
    <property type="entry name" value="EF_hand_dom"/>
</dbReference>
<dbReference type="CDD" id="cd07207">
    <property type="entry name" value="Pat_ExoU_VipD_like"/>
    <property type="match status" value="1"/>
</dbReference>
<protein>
    <submittedName>
        <fullName evidence="6">Uncharacterized protein</fullName>
    </submittedName>
</protein>
<dbReference type="SUPFAM" id="SSF52151">
    <property type="entry name" value="FabD/lysophospholipase-like"/>
    <property type="match status" value="1"/>
</dbReference>
<dbReference type="PROSITE" id="PS00018">
    <property type="entry name" value="EF_HAND_1"/>
    <property type="match status" value="1"/>
</dbReference>
<evidence type="ECO:0000259" key="4">
    <source>
        <dbReference type="PROSITE" id="PS50222"/>
    </source>
</evidence>
<keyword evidence="1" id="KW-0106">Calcium</keyword>
<keyword evidence="3" id="KW-0442">Lipid degradation</keyword>
<organism evidence="6 7">
    <name type="scientific">Patella caerulea</name>
    <name type="common">Rayed Mediterranean limpet</name>
    <dbReference type="NCBI Taxonomy" id="87958"/>
    <lineage>
        <taxon>Eukaryota</taxon>
        <taxon>Metazoa</taxon>
        <taxon>Spiralia</taxon>
        <taxon>Lophotrochozoa</taxon>
        <taxon>Mollusca</taxon>
        <taxon>Gastropoda</taxon>
        <taxon>Patellogastropoda</taxon>
        <taxon>Patelloidea</taxon>
        <taxon>Patellidae</taxon>
        <taxon>Patella</taxon>
    </lineage>
</organism>
<dbReference type="InterPro" id="IPR016035">
    <property type="entry name" value="Acyl_Trfase/lysoPLipase"/>
</dbReference>
<accession>A0AAN8KLD2</accession>
<keyword evidence="2 3" id="KW-0443">Lipid metabolism</keyword>
<dbReference type="Gene3D" id="1.10.238.10">
    <property type="entry name" value="EF-hand"/>
    <property type="match status" value="1"/>
</dbReference>
<evidence type="ECO:0000313" key="6">
    <source>
        <dbReference type="EMBL" id="KAK6194958.1"/>
    </source>
</evidence>
<dbReference type="GO" id="GO:0016787">
    <property type="term" value="F:hydrolase activity"/>
    <property type="evidence" value="ECO:0007669"/>
    <property type="project" value="UniProtKB-UniRule"/>
</dbReference>
<dbReference type="SUPFAM" id="SSF47473">
    <property type="entry name" value="EF-hand"/>
    <property type="match status" value="1"/>
</dbReference>
<dbReference type="EMBL" id="JAZGQO010000001">
    <property type="protein sequence ID" value="KAK6194958.1"/>
    <property type="molecule type" value="Genomic_DNA"/>
</dbReference>
<dbReference type="InterPro" id="IPR052580">
    <property type="entry name" value="Lipid_Hydrolase"/>
</dbReference>
<dbReference type="Proteomes" id="UP001347796">
    <property type="component" value="Unassembled WGS sequence"/>
</dbReference>
<dbReference type="PROSITE" id="PS50222">
    <property type="entry name" value="EF_HAND_2"/>
    <property type="match status" value="1"/>
</dbReference>
<evidence type="ECO:0000256" key="2">
    <source>
        <dbReference type="ARBA" id="ARBA00023098"/>
    </source>
</evidence>
<feature type="active site" description="Proton acceptor" evidence="3">
    <location>
        <position position="270"/>
    </location>
</feature>
<sequence length="559" mass="63069">MGNKVSSDNAARQAQKNSNMDARIKFVESRMNTHLEEEGETQKTDVVDGAPMVDLINRKKKMPILDRTASCLNVVDRIAISSLPHNYKYDFENLVLEGGGSKGLAYCGAIKYLQEVGIMKNIKRIAGTSAGSMTAALFSVGYTADEIQDFLGGQIADVFLDHKCGYCSLLPNLLSGYGWNPGKKIFKWFGDKMEQKTGNPDITFKEVYRLYGIELCVVVTNLSQMSTEYCHPKTTPDMSIRLAVRMSMAIPGVYKAVKYKRNGETSVYVDGGVLCNYPIHCFDGWYLSMARGDSFIQKLQPLSDIPKLYEKSDRFGTYNSKTLGFLLFADSEEDVYRHTLERRVGVGLPEKPAKETEIYLRCIKEKLKQNRAAKEHGRVINAVNTFLGILKKHNLDQDDVIDRGELEAAFKDTEFTNEEKVLLFGENVDFSATFNVLDADKNGKIQFEELIEFIESTGVCFQVRFLGFRGKPVKDLGSFLDSLQSTLLTNVKKVYVDERDMARTVGINTGHIGTTDFKFEEEDMDFVVERGYNATKAYLQYYIAMNNMKPKTHSEIANY</sequence>
<dbReference type="PROSITE" id="PS51635">
    <property type="entry name" value="PNPLA"/>
    <property type="match status" value="1"/>
</dbReference>
<comment type="caution">
    <text evidence="6">The sequence shown here is derived from an EMBL/GenBank/DDBJ whole genome shotgun (WGS) entry which is preliminary data.</text>
</comment>
<dbReference type="InterPro" id="IPR002641">
    <property type="entry name" value="PNPLA_dom"/>
</dbReference>
<dbReference type="GO" id="GO:0016042">
    <property type="term" value="P:lipid catabolic process"/>
    <property type="evidence" value="ECO:0007669"/>
    <property type="project" value="UniProtKB-UniRule"/>
</dbReference>
<dbReference type="AlphaFoldDB" id="A0AAN8KLD2"/>
<gene>
    <name evidence="6" type="ORF">SNE40_000482</name>
</gene>
<feature type="short sequence motif" description="GXGXXG" evidence="3">
    <location>
        <begin position="98"/>
        <end position="103"/>
    </location>
</feature>
<dbReference type="PANTHER" id="PTHR46394">
    <property type="entry name" value="ANNEXIN"/>
    <property type="match status" value="1"/>
</dbReference>
<dbReference type="InterPro" id="IPR018247">
    <property type="entry name" value="EF_Hand_1_Ca_BS"/>
</dbReference>
<evidence type="ECO:0000259" key="5">
    <source>
        <dbReference type="PROSITE" id="PS51635"/>
    </source>
</evidence>
<feature type="domain" description="PNPLA" evidence="5">
    <location>
        <begin position="94"/>
        <end position="283"/>
    </location>
</feature>
<feature type="domain" description="EF-hand" evidence="4">
    <location>
        <begin position="425"/>
        <end position="460"/>
    </location>
</feature>
<dbReference type="GO" id="GO:0005509">
    <property type="term" value="F:calcium ion binding"/>
    <property type="evidence" value="ECO:0007669"/>
    <property type="project" value="InterPro"/>
</dbReference>
<name>A0AAN8KLD2_PATCE</name>
<proteinExistence type="predicted"/>
<dbReference type="Pfam" id="PF01734">
    <property type="entry name" value="Patatin"/>
    <property type="match status" value="1"/>
</dbReference>
<evidence type="ECO:0000313" key="7">
    <source>
        <dbReference type="Proteomes" id="UP001347796"/>
    </source>
</evidence>
<dbReference type="InterPro" id="IPR011992">
    <property type="entry name" value="EF-hand-dom_pair"/>
</dbReference>
<feature type="short sequence motif" description="GXSXG" evidence="3">
    <location>
        <begin position="127"/>
        <end position="131"/>
    </location>
</feature>
<reference evidence="6 7" key="1">
    <citation type="submission" date="2024-01" db="EMBL/GenBank/DDBJ databases">
        <title>The genome of the rayed Mediterranean limpet Patella caerulea (Linnaeus, 1758).</title>
        <authorList>
            <person name="Anh-Thu Weber A."/>
            <person name="Halstead-Nussloch G."/>
        </authorList>
    </citation>
    <scope>NUCLEOTIDE SEQUENCE [LARGE SCALE GENOMIC DNA]</scope>
    <source>
        <strain evidence="6">AATW-2023a</strain>
        <tissue evidence="6">Whole specimen</tissue>
    </source>
</reference>
<dbReference type="SMART" id="SM00054">
    <property type="entry name" value="EFh"/>
    <property type="match status" value="1"/>
</dbReference>
<dbReference type="PANTHER" id="PTHR46394:SF1">
    <property type="entry name" value="PNPLA DOMAIN-CONTAINING PROTEIN"/>
    <property type="match status" value="1"/>
</dbReference>
<keyword evidence="3" id="KW-0378">Hydrolase</keyword>
<evidence type="ECO:0000256" key="1">
    <source>
        <dbReference type="ARBA" id="ARBA00022837"/>
    </source>
</evidence>